<keyword evidence="3" id="KW-1185">Reference proteome</keyword>
<keyword evidence="1" id="KW-1133">Transmembrane helix</keyword>
<organism evidence="2 3">
    <name type="scientific">Rhizophagus irregularis (strain DAOM 181602 / DAOM 197198 / MUCL 43194)</name>
    <name type="common">Arbuscular mycorrhizal fungus</name>
    <name type="synonym">Glomus intraradices</name>
    <dbReference type="NCBI Taxonomy" id="747089"/>
    <lineage>
        <taxon>Eukaryota</taxon>
        <taxon>Fungi</taxon>
        <taxon>Fungi incertae sedis</taxon>
        <taxon>Mucoromycota</taxon>
        <taxon>Glomeromycotina</taxon>
        <taxon>Glomeromycetes</taxon>
        <taxon>Glomerales</taxon>
        <taxon>Glomeraceae</taxon>
        <taxon>Rhizophagus</taxon>
    </lineage>
</organism>
<feature type="transmembrane region" description="Helical" evidence="1">
    <location>
        <begin position="75"/>
        <end position="98"/>
    </location>
</feature>
<sequence>MYDFGFKGTGTLKWFRLLKVIEMSTSWIFSFSSGFSFIGRLGWLLQPSAWIFFSVGNFDLDFFRKFWIGNWKQEILINISFFFSVSFWNFSSGFVILASDEMFHVCDIGFWDIGLIGSCKTSVCRFKSLLEF</sequence>
<proteinExistence type="predicted"/>
<dbReference type="VEuPathDB" id="FungiDB:RhiirFUN_018479"/>
<evidence type="ECO:0000256" key="1">
    <source>
        <dbReference type="SAM" id="Phobius"/>
    </source>
</evidence>
<protein>
    <submittedName>
        <fullName evidence="2">Uncharacterized protein</fullName>
    </submittedName>
</protein>
<dbReference type="AlphaFoldDB" id="A0A2P4QXM9"/>
<dbReference type="EMBL" id="AUPC02000005">
    <property type="protein sequence ID" value="POG82355.1"/>
    <property type="molecule type" value="Genomic_DNA"/>
</dbReference>
<reference evidence="2 3" key="2">
    <citation type="journal article" date="2018" name="New Phytol.">
        <title>High intraspecific genome diversity in the model arbuscular mycorrhizal symbiont Rhizophagus irregularis.</title>
        <authorList>
            <person name="Chen E.C.H."/>
            <person name="Morin E."/>
            <person name="Beaudet D."/>
            <person name="Noel J."/>
            <person name="Yildirir G."/>
            <person name="Ndikumana S."/>
            <person name="Charron P."/>
            <person name="St-Onge C."/>
            <person name="Giorgi J."/>
            <person name="Kruger M."/>
            <person name="Marton T."/>
            <person name="Ropars J."/>
            <person name="Grigoriev I.V."/>
            <person name="Hainaut M."/>
            <person name="Henrissat B."/>
            <person name="Roux C."/>
            <person name="Martin F."/>
            <person name="Corradi N."/>
        </authorList>
    </citation>
    <scope>NUCLEOTIDE SEQUENCE [LARGE SCALE GENOMIC DNA]</scope>
    <source>
        <strain evidence="2 3">DAOM 197198</strain>
    </source>
</reference>
<comment type="caution">
    <text evidence="2">The sequence shown here is derived from an EMBL/GenBank/DDBJ whole genome shotgun (WGS) entry which is preliminary data.</text>
</comment>
<reference evidence="2 3" key="1">
    <citation type="journal article" date="2013" name="Proc. Natl. Acad. Sci. U.S.A.">
        <title>Genome of an arbuscular mycorrhizal fungus provides insight into the oldest plant symbiosis.</title>
        <authorList>
            <person name="Tisserant E."/>
            <person name="Malbreil M."/>
            <person name="Kuo A."/>
            <person name="Kohler A."/>
            <person name="Symeonidi A."/>
            <person name="Balestrini R."/>
            <person name="Charron P."/>
            <person name="Duensing N."/>
            <person name="Frei Dit Frey N."/>
            <person name="Gianinazzi-Pearson V."/>
            <person name="Gilbert L.B."/>
            <person name="Handa Y."/>
            <person name="Herr J.R."/>
            <person name="Hijri M."/>
            <person name="Koul R."/>
            <person name="Kawaguchi M."/>
            <person name="Krajinski F."/>
            <person name="Lammers P.J."/>
            <person name="Masclaux F.G."/>
            <person name="Murat C."/>
            <person name="Morin E."/>
            <person name="Ndikumana S."/>
            <person name="Pagni M."/>
            <person name="Petitpierre D."/>
            <person name="Requena N."/>
            <person name="Rosikiewicz P."/>
            <person name="Riley R."/>
            <person name="Saito K."/>
            <person name="San Clemente H."/>
            <person name="Shapiro H."/>
            <person name="van Tuinen D."/>
            <person name="Becard G."/>
            <person name="Bonfante P."/>
            <person name="Paszkowski U."/>
            <person name="Shachar-Hill Y.Y."/>
            <person name="Tuskan G.A."/>
            <person name="Young P.W."/>
            <person name="Sanders I.R."/>
            <person name="Henrissat B."/>
            <person name="Rensing S.A."/>
            <person name="Grigoriev I.V."/>
            <person name="Corradi N."/>
            <person name="Roux C."/>
            <person name="Martin F."/>
        </authorList>
    </citation>
    <scope>NUCLEOTIDE SEQUENCE [LARGE SCALE GENOMIC DNA]</scope>
    <source>
        <strain evidence="2 3">DAOM 197198</strain>
    </source>
</reference>
<accession>A0A2P4QXM9</accession>
<dbReference type="Proteomes" id="UP000018888">
    <property type="component" value="Unassembled WGS sequence"/>
</dbReference>
<gene>
    <name evidence="2" type="ORF">GLOIN_2v1470006</name>
</gene>
<feature type="transmembrane region" description="Helical" evidence="1">
    <location>
        <begin position="44"/>
        <end position="63"/>
    </location>
</feature>
<keyword evidence="1" id="KW-0472">Membrane</keyword>
<evidence type="ECO:0000313" key="3">
    <source>
        <dbReference type="Proteomes" id="UP000018888"/>
    </source>
</evidence>
<name>A0A2P4QXM9_RHIID</name>
<keyword evidence="1" id="KW-0812">Transmembrane</keyword>
<evidence type="ECO:0000313" key="2">
    <source>
        <dbReference type="EMBL" id="POG82355.1"/>
    </source>
</evidence>